<name>A0AAV5VIX0_9BILA</name>
<evidence type="ECO:0000313" key="2">
    <source>
        <dbReference type="Proteomes" id="UP001432322"/>
    </source>
</evidence>
<evidence type="ECO:0000313" key="1">
    <source>
        <dbReference type="EMBL" id="GMT18389.1"/>
    </source>
</evidence>
<sequence length="78" mass="9224">LRRKIFGTLRRCGTVGVFSKTEAQQFFCDIFEFFRSSDSINDLEEISHFIMLDFFQDDDTMNALFMNLDGSHNLLKFR</sequence>
<reference evidence="1" key="1">
    <citation type="submission" date="2023-10" db="EMBL/GenBank/DDBJ databases">
        <title>Genome assembly of Pristionchus species.</title>
        <authorList>
            <person name="Yoshida K."/>
            <person name="Sommer R.J."/>
        </authorList>
    </citation>
    <scope>NUCLEOTIDE SEQUENCE</scope>
    <source>
        <strain evidence="1">RS5133</strain>
    </source>
</reference>
<comment type="caution">
    <text evidence="1">The sequence shown here is derived from an EMBL/GenBank/DDBJ whole genome shotgun (WGS) entry which is preliminary data.</text>
</comment>
<organism evidence="1 2">
    <name type="scientific">Pristionchus fissidentatus</name>
    <dbReference type="NCBI Taxonomy" id="1538716"/>
    <lineage>
        <taxon>Eukaryota</taxon>
        <taxon>Metazoa</taxon>
        <taxon>Ecdysozoa</taxon>
        <taxon>Nematoda</taxon>
        <taxon>Chromadorea</taxon>
        <taxon>Rhabditida</taxon>
        <taxon>Rhabditina</taxon>
        <taxon>Diplogasteromorpha</taxon>
        <taxon>Diplogasteroidea</taxon>
        <taxon>Neodiplogasteridae</taxon>
        <taxon>Pristionchus</taxon>
    </lineage>
</organism>
<keyword evidence="2" id="KW-1185">Reference proteome</keyword>
<feature type="non-terminal residue" evidence="1">
    <location>
        <position position="78"/>
    </location>
</feature>
<proteinExistence type="predicted"/>
<accession>A0AAV5VIX0</accession>
<dbReference type="Proteomes" id="UP001432322">
    <property type="component" value="Unassembled WGS sequence"/>
</dbReference>
<gene>
    <name evidence="1" type="ORF">PFISCL1PPCAC_9686</name>
</gene>
<feature type="non-terminal residue" evidence="1">
    <location>
        <position position="1"/>
    </location>
</feature>
<dbReference type="EMBL" id="BTSY01000003">
    <property type="protein sequence ID" value="GMT18389.1"/>
    <property type="molecule type" value="Genomic_DNA"/>
</dbReference>
<dbReference type="AlphaFoldDB" id="A0AAV5VIX0"/>
<protein>
    <submittedName>
        <fullName evidence="1">Uncharacterized protein</fullName>
    </submittedName>
</protein>